<reference evidence="2" key="1">
    <citation type="submission" date="2018-01" db="EMBL/GenBank/DDBJ databases">
        <title>An insight into the sialome of Amazonian anophelines.</title>
        <authorList>
            <person name="Ribeiro J.M."/>
            <person name="Scarpassa V."/>
            <person name="Calvo E."/>
        </authorList>
    </citation>
    <scope>NUCLEOTIDE SEQUENCE</scope>
    <source>
        <tissue evidence="2">Salivary glands</tissue>
    </source>
</reference>
<proteinExistence type="predicted"/>
<dbReference type="PANTHER" id="PTHR23287:SF16">
    <property type="entry name" value="TECTONIN BETA-PROPELLER REPEAT-CONTAINING PROTEIN 2"/>
    <property type="match status" value="1"/>
</dbReference>
<dbReference type="InterPro" id="IPR036322">
    <property type="entry name" value="WD40_repeat_dom_sf"/>
</dbReference>
<dbReference type="Gene3D" id="2.130.10.10">
    <property type="entry name" value="YVTN repeat-like/Quinoprotein amine dehydrogenase"/>
    <property type="match status" value="1"/>
</dbReference>
<dbReference type="PANTHER" id="PTHR23287">
    <property type="entry name" value="RUBY-EYE2-LIKE PROTEIN"/>
    <property type="match status" value="1"/>
</dbReference>
<dbReference type="GO" id="GO:0032527">
    <property type="term" value="P:protein exit from endoplasmic reticulum"/>
    <property type="evidence" value="ECO:0007669"/>
    <property type="project" value="TreeGrafter"/>
</dbReference>
<dbReference type="SUPFAM" id="SSF50978">
    <property type="entry name" value="WD40 repeat-like"/>
    <property type="match status" value="1"/>
</dbReference>
<evidence type="ECO:0000313" key="2">
    <source>
        <dbReference type="EMBL" id="MBW53399.1"/>
    </source>
</evidence>
<dbReference type="EMBL" id="GGFJ01004258">
    <property type="protein sequence ID" value="MBW53399.1"/>
    <property type="molecule type" value="Transcribed_RNA"/>
</dbReference>
<sequence>MNGDTLITPDPPAPAAGPAGPTAAAPPPPLREWEPLVELVGKIPPTVLFQDVSLTCLDSVDEFIAFGTNVGLVFLYNRKTGTVEHRLPAVSETGGSPELTCVRIISTVEYMVAAGCRTGMVTIFQIPKTPPPDVCAELLLKAKPIERYTVRGLHRAAISELLWSKNGMKLFSGDTAGVVVLTEMTYTTKTCQSREILNERYEIVQMDLRQGRWLLVSSLFRTVICSPEAAAGGDERRWRVAQVGKKDRKTLAPFGAIFAQVHGQQQIISTRSGFRLWLADYDGIVAQTLIFKELMRGPQQHAEIPLLNPSRNPVRIPTAFGKLYPFEANQIVTVANGALFLLDLERMAIVGQLTRLRHILDVAVDRNEILILESPRSLVRIATHPDSYSRTTVVFKHMELFVSQDSQVVVADECHEEPTRQCLTITGPPDDGKDGTDNGGAPVEIGSVATVAATSGEEAGEARLINVHMKKLELFDALNELKYDDSILYKSGRRSRKHRANRVNAIVEIGQIPKEFETDEEATSGS</sequence>
<protein>
    <submittedName>
        <fullName evidence="2">Uncharacterized protein</fullName>
    </submittedName>
</protein>
<dbReference type="AlphaFoldDB" id="A0A2M4BJZ7"/>
<dbReference type="GO" id="GO:0005737">
    <property type="term" value="C:cytoplasm"/>
    <property type="evidence" value="ECO:0007669"/>
    <property type="project" value="GOC"/>
</dbReference>
<evidence type="ECO:0000256" key="1">
    <source>
        <dbReference type="SAM" id="MobiDB-lite"/>
    </source>
</evidence>
<dbReference type="InterPro" id="IPR015943">
    <property type="entry name" value="WD40/YVTN_repeat-like_dom_sf"/>
</dbReference>
<organism evidence="2">
    <name type="scientific">Anopheles marajoara</name>
    <dbReference type="NCBI Taxonomy" id="58244"/>
    <lineage>
        <taxon>Eukaryota</taxon>
        <taxon>Metazoa</taxon>
        <taxon>Ecdysozoa</taxon>
        <taxon>Arthropoda</taxon>
        <taxon>Hexapoda</taxon>
        <taxon>Insecta</taxon>
        <taxon>Pterygota</taxon>
        <taxon>Neoptera</taxon>
        <taxon>Endopterygota</taxon>
        <taxon>Diptera</taxon>
        <taxon>Nematocera</taxon>
        <taxon>Culicoidea</taxon>
        <taxon>Culicidae</taxon>
        <taxon>Anophelinae</taxon>
        <taxon>Anopheles</taxon>
    </lineage>
</organism>
<feature type="region of interest" description="Disordered" evidence="1">
    <location>
        <begin position="1"/>
        <end position="30"/>
    </location>
</feature>
<name>A0A2M4BJZ7_9DIPT</name>
<accession>A0A2M4BJZ7</accession>